<feature type="region of interest" description="Disordered" evidence="1">
    <location>
        <begin position="1"/>
        <end position="100"/>
    </location>
</feature>
<feature type="compositionally biased region" description="Acidic residues" evidence="1">
    <location>
        <begin position="9"/>
        <end position="27"/>
    </location>
</feature>
<proteinExistence type="predicted"/>
<accession>A0ABV9PT60</accession>
<evidence type="ECO:0000313" key="3">
    <source>
        <dbReference type="Proteomes" id="UP001595836"/>
    </source>
</evidence>
<evidence type="ECO:0000256" key="1">
    <source>
        <dbReference type="SAM" id="MobiDB-lite"/>
    </source>
</evidence>
<protein>
    <submittedName>
        <fullName evidence="2">Uncharacterized protein</fullName>
    </submittedName>
</protein>
<keyword evidence="3" id="KW-1185">Reference proteome</keyword>
<name>A0ABV9PT60_9ACTN</name>
<dbReference type="RefSeq" id="WP_344993457.1">
    <property type="nucleotide sequence ID" value="NZ_BAABCD010000021.1"/>
</dbReference>
<gene>
    <name evidence="2" type="ORF">ACFO7U_16130</name>
</gene>
<sequence length="100" mass="10967">MDNKREYDQDTDGDYDENTLDGSEGLDADTITTDGEDLPVEAPETWKPIEENHDLDDKLAAERPDVGEGGAAPANRPGEERHDAIDDLDPDGETRILGED</sequence>
<dbReference type="EMBL" id="JBHSHP010000059">
    <property type="protein sequence ID" value="MFC4756302.1"/>
    <property type="molecule type" value="Genomic_DNA"/>
</dbReference>
<reference evidence="3" key="1">
    <citation type="journal article" date="2019" name="Int. J. Syst. Evol. Microbiol.">
        <title>The Global Catalogue of Microorganisms (GCM) 10K type strain sequencing project: providing services to taxonomists for standard genome sequencing and annotation.</title>
        <authorList>
            <consortium name="The Broad Institute Genomics Platform"/>
            <consortium name="The Broad Institute Genome Sequencing Center for Infectious Disease"/>
            <person name="Wu L."/>
            <person name="Ma J."/>
        </authorList>
    </citation>
    <scope>NUCLEOTIDE SEQUENCE [LARGE SCALE GENOMIC DNA]</scope>
    <source>
        <strain evidence="3">JCM 11882</strain>
    </source>
</reference>
<comment type="caution">
    <text evidence="2">The sequence shown here is derived from an EMBL/GenBank/DDBJ whole genome shotgun (WGS) entry which is preliminary data.</text>
</comment>
<organism evidence="2 3">
    <name type="scientific">Dietzia aurantiaca</name>
    <dbReference type="NCBI Taxonomy" id="983873"/>
    <lineage>
        <taxon>Bacteria</taxon>
        <taxon>Bacillati</taxon>
        <taxon>Actinomycetota</taxon>
        <taxon>Actinomycetes</taxon>
        <taxon>Mycobacteriales</taxon>
        <taxon>Dietziaceae</taxon>
        <taxon>Dietzia</taxon>
    </lineage>
</organism>
<evidence type="ECO:0000313" key="2">
    <source>
        <dbReference type="EMBL" id="MFC4756302.1"/>
    </source>
</evidence>
<dbReference type="Proteomes" id="UP001595836">
    <property type="component" value="Unassembled WGS sequence"/>
</dbReference>
<feature type="compositionally biased region" description="Basic and acidic residues" evidence="1">
    <location>
        <begin position="47"/>
        <end position="66"/>
    </location>
</feature>